<evidence type="ECO:0000256" key="3">
    <source>
        <dbReference type="ARBA" id="ARBA00022692"/>
    </source>
</evidence>
<reference evidence="8" key="1">
    <citation type="submission" date="2021-11" db="EMBL/GenBank/DDBJ databases">
        <authorList>
            <consortium name="Genoscope - CEA"/>
            <person name="William W."/>
        </authorList>
    </citation>
    <scope>NUCLEOTIDE SEQUENCE</scope>
</reference>
<dbReference type="PANTHER" id="PTHR24089">
    <property type="entry name" value="SOLUTE CARRIER FAMILY 25"/>
    <property type="match status" value="1"/>
</dbReference>
<dbReference type="PROSITE" id="PS50920">
    <property type="entry name" value="SOLCAR"/>
    <property type="match status" value="3"/>
</dbReference>
<feature type="repeat" description="Solcar" evidence="6">
    <location>
        <begin position="111"/>
        <end position="201"/>
    </location>
</feature>
<comment type="similarity">
    <text evidence="7">Belongs to the mitochondrial carrier (TC 2.A.29) family.</text>
</comment>
<feature type="repeat" description="Solcar" evidence="6">
    <location>
        <begin position="227"/>
        <end position="315"/>
    </location>
</feature>
<sequence>MAQDRWYAPAVPFVAGAVAGGTVKTFTAPLSRSTILLQTAGRNQLQTNGSGALVQASQYLRHVSTTEGLRSFWKGNGVSILQKMATTGSNYFVYERLKEALRFCWSSSDDVGFKARLLCGTLAGAINVTVAYPLDLIRTNIASSHEAAARGSEWAGIVETASLLYKAHGLSGFARGLPATQLCQGVNIGLHFGIYETLNTNPYYRSAFERAMPRSWRTVDDDGRPRTSFAYSMVCGQCAGLVASTLVQPLDLVRRRQQLLGSGEGRVSFWRVASDLVRIGGVKELYRGLAPELCKVCLFPASGLNFYVYELVRQEVFGDRSGRRWMVKLFPRPSSSRSGGAGLPLTLRGLPRSAESMEYGAIDELPGEDAPRQAKRYAVGVVTATALVALGATSAIRTTTSLRATAQNPTGRRVQVHAFADAL</sequence>
<organism evidence="8 9">
    <name type="scientific">Pelagomonas calceolata</name>
    <dbReference type="NCBI Taxonomy" id="35677"/>
    <lineage>
        <taxon>Eukaryota</taxon>
        <taxon>Sar</taxon>
        <taxon>Stramenopiles</taxon>
        <taxon>Ochrophyta</taxon>
        <taxon>Pelagophyceae</taxon>
        <taxon>Pelagomonadales</taxon>
        <taxon>Pelagomonadaceae</taxon>
        <taxon>Pelagomonas</taxon>
    </lineage>
</organism>
<dbReference type="InterPro" id="IPR002067">
    <property type="entry name" value="MCP"/>
</dbReference>
<comment type="caution">
    <text evidence="8">The sequence shown here is derived from an EMBL/GenBank/DDBJ whole genome shotgun (WGS) entry which is preliminary data.</text>
</comment>
<protein>
    <recommendedName>
        <fullName evidence="10">Mitochondrial carrier protein</fullName>
    </recommendedName>
</protein>
<evidence type="ECO:0000256" key="6">
    <source>
        <dbReference type="PROSITE-ProRule" id="PRU00282"/>
    </source>
</evidence>
<accession>A0A8J2WSE3</accession>
<dbReference type="PRINTS" id="PR00926">
    <property type="entry name" value="MITOCARRIER"/>
</dbReference>
<gene>
    <name evidence="8" type="ORF">PECAL_1P30130</name>
</gene>
<evidence type="ECO:0008006" key="10">
    <source>
        <dbReference type="Google" id="ProtNLM"/>
    </source>
</evidence>
<evidence type="ECO:0000256" key="5">
    <source>
        <dbReference type="ARBA" id="ARBA00023136"/>
    </source>
</evidence>
<name>A0A8J2WSE3_9STRA</name>
<dbReference type="InterPro" id="IPR023395">
    <property type="entry name" value="MCP_dom_sf"/>
</dbReference>
<keyword evidence="2 7" id="KW-0813">Transport</keyword>
<dbReference type="GO" id="GO:0016020">
    <property type="term" value="C:membrane"/>
    <property type="evidence" value="ECO:0007669"/>
    <property type="project" value="UniProtKB-SubCell"/>
</dbReference>
<dbReference type="Proteomes" id="UP000789595">
    <property type="component" value="Unassembled WGS sequence"/>
</dbReference>
<evidence type="ECO:0000256" key="4">
    <source>
        <dbReference type="ARBA" id="ARBA00022737"/>
    </source>
</evidence>
<dbReference type="Gene3D" id="1.50.40.10">
    <property type="entry name" value="Mitochondrial carrier domain"/>
    <property type="match status" value="1"/>
</dbReference>
<evidence type="ECO:0000256" key="7">
    <source>
        <dbReference type="RuleBase" id="RU000488"/>
    </source>
</evidence>
<dbReference type="GO" id="GO:0055085">
    <property type="term" value="P:transmembrane transport"/>
    <property type="evidence" value="ECO:0007669"/>
    <property type="project" value="InterPro"/>
</dbReference>
<comment type="subcellular location">
    <subcellularLocation>
        <location evidence="1">Membrane</location>
        <topology evidence="1">Multi-pass membrane protein</topology>
    </subcellularLocation>
</comment>
<evidence type="ECO:0000313" key="8">
    <source>
        <dbReference type="EMBL" id="CAH0366517.1"/>
    </source>
</evidence>
<keyword evidence="5 6" id="KW-0472">Membrane</keyword>
<feature type="repeat" description="Solcar" evidence="6">
    <location>
        <begin position="7"/>
        <end position="100"/>
    </location>
</feature>
<keyword evidence="9" id="KW-1185">Reference proteome</keyword>
<dbReference type="Pfam" id="PF00153">
    <property type="entry name" value="Mito_carr"/>
    <property type="match status" value="3"/>
</dbReference>
<dbReference type="EMBL" id="CAKKNE010000001">
    <property type="protein sequence ID" value="CAH0366517.1"/>
    <property type="molecule type" value="Genomic_DNA"/>
</dbReference>
<keyword evidence="3 6" id="KW-0812">Transmembrane</keyword>
<keyword evidence="4" id="KW-0677">Repeat</keyword>
<dbReference type="OrthoDB" id="270584at2759"/>
<proteinExistence type="inferred from homology"/>
<dbReference type="InterPro" id="IPR018108">
    <property type="entry name" value="MCP_transmembrane"/>
</dbReference>
<evidence type="ECO:0000313" key="9">
    <source>
        <dbReference type="Proteomes" id="UP000789595"/>
    </source>
</evidence>
<evidence type="ECO:0000256" key="2">
    <source>
        <dbReference type="ARBA" id="ARBA00022448"/>
    </source>
</evidence>
<evidence type="ECO:0000256" key="1">
    <source>
        <dbReference type="ARBA" id="ARBA00004141"/>
    </source>
</evidence>
<dbReference type="AlphaFoldDB" id="A0A8J2WSE3"/>
<dbReference type="SUPFAM" id="SSF103506">
    <property type="entry name" value="Mitochondrial carrier"/>
    <property type="match status" value="1"/>
</dbReference>